<dbReference type="Gene3D" id="3.60.15.10">
    <property type="entry name" value="Ribonuclease Z/Hydroxyacylglutathione hydrolase-like"/>
    <property type="match status" value="1"/>
</dbReference>
<dbReference type="EMBL" id="QJVD01000005">
    <property type="protein sequence ID" value="PYI68535.1"/>
    <property type="molecule type" value="Genomic_DNA"/>
</dbReference>
<dbReference type="PANTHER" id="PTHR23131:SF0">
    <property type="entry name" value="ENDORIBONUCLEASE LACTB2"/>
    <property type="match status" value="1"/>
</dbReference>
<accession>A0A2V5LAB6</accession>
<evidence type="ECO:0000313" key="2">
    <source>
        <dbReference type="EMBL" id="PYI68535.1"/>
    </source>
</evidence>
<dbReference type="RefSeq" id="WP_110500275.1">
    <property type="nucleotide sequence ID" value="NZ_QJVD01000005.1"/>
</dbReference>
<dbReference type="CDD" id="cd16278">
    <property type="entry name" value="metallo-hydrolase-like_MBL-fold"/>
    <property type="match status" value="1"/>
</dbReference>
<keyword evidence="2" id="KW-0378">Hydrolase</keyword>
<dbReference type="InterPro" id="IPR050662">
    <property type="entry name" value="Sec-metab_biosynth-thioest"/>
</dbReference>
<comment type="caution">
    <text evidence="2">The sequence shown here is derived from an EMBL/GenBank/DDBJ whole genome shotgun (WGS) entry which is preliminary data.</text>
</comment>
<dbReference type="GO" id="GO:0016787">
    <property type="term" value="F:hydrolase activity"/>
    <property type="evidence" value="ECO:0007669"/>
    <property type="project" value="UniProtKB-KW"/>
</dbReference>
<dbReference type="Proteomes" id="UP000247832">
    <property type="component" value="Unassembled WGS sequence"/>
</dbReference>
<gene>
    <name evidence="2" type="ORF">CVV68_06205</name>
</gene>
<protein>
    <submittedName>
        <fullName evidence="2">MBL fold metallo-hydrolase</fullName>
    </submittedName>
</protein>
<organism evidence="2 3">
    <name type="scientific">Arthrobacter livingstonensis</name>
    <dbReference type="NCBI Taxonomy" id="670078"/>
    <lineage>
        <taxon>Bacteria</taxon>
        <taxon>Bacillati</taxon>
        <taxon>Actinomycetota</taxon>
        <taxon>Actinomycetes</taxon>
        <taxon>Micrococcales</taxon>
        <taxon>Micrococcaceae</taxon>
        <taxon>Arthrobacter</taxon>
    </lineage>
</organism>
<dbReference type="SUPFAM" id="SSF56281">
    <property type="entry name" value="Metallo-hydrolase/oxidoreductase"/>
    <property type="match status" value="2"/>
</dbReference>
<dbReference type="PANTHER" id="PTHR23131">
    <property type="entry name" value="ENDORIBONUCLEASE LACTB2"/>
    <property type="match status" value="1"/>
</dbReference>
<dbReference type="InterPro" id="IPR001279">
    <property type="entry name" value="Metallo-B-lactamas"/>
</dbReference>
<dbReference type="Gene3D" id="1.10.10.10">
    <property type="entry name" value="Winged helix-like DNA-binding domain superfamily/Winged helix DNA-binding domain"/>
    <property type="match status" value="1"/>
</dbReference>
<dbReference type="InterPro" id="IPR036388">
    <property type="entry name" value="WH-like_DNA-bd_sf"/>
</dbReference>
<dbReference type="OrthoDB" id="9788263at2"/>
<dbReference type="InterPro" id="IPR036866">
    <property type="entry name" value="RibonucZ/Hydroxyglut_hydro"/>
</dbReference>
<dbReference type="SMART" id="SM00849">
    <property type="entry name" value="Lactamase_B"/>
    <property type="match status" value="1"/>
</dbReference>
<evidence type="ECO:0000259" key="1">
    <source>
        <dbReference type="SMART" id="SM00849"/>
    </source>
</evidence>
<evidence type="ECO:0000313" key="3">
    <source>
        <dbReference type="Proteomes" id="UP000247832"/>
    </source>
</evidence>
<dbReference type="AlphaFoldDB" id="A0A2V5LAB6"/>
<name>A0A2V5LAB6_9MICC</name>
<keyword evidence="3" id="KW-1185">Reference proteome</keyword>
<reference evidence="2 3" key="1">
    <citation type="submission" date="2018-05" db="EMBL/GenBank/DDBJ databases">
        <title>Genetic diversity of glacier-inhabiting Cryobacterium bacteria in China and description of Cryobacterium mengkeensis sp. nov. and Arthrobacter glacialis sp. nov.</title>
        <authorList>
            <person name="Liu Q."/>
            <person name="Xin Y.-H."/>
        </authorList>
    </citation>
    <scope>NUCLEOTIDE SEQUENCE [LARGE SCALE GENOMIC DNA]</scope>
    <source>
        <strain evidence="2 3">LI2</strain>
    </source>
</reference>
<feature type="domain" description="Metallo-beta-lactamase" evidence="1">
    <location>
        <begin position="14"/>
        <end position="192"/>
    </location>
</feature>
<proteinExistence type="predicted"/>
<sequence length="305" mass="31093">MLRADNPGPMTLDGTNSYVLAAPGSATVVVVDPGPLLEEHLGALAGAGDVELILITHHHEDHTGGSARLRELTGAPVRAAHPDFCQGGEPLRDGELIRAAGVDIEVLATPGHTSDSVCFVLTDPAMMDAALKEPSLTDDAGTSQVLTGDTVLGQGTTVLDYPDGRLGDYLDSLEKLRALGAGNDGGRTAAGRAASGQDAGSQFADTQAGERQAAEILGAPVAVLPGHGPVLPDLAKIAAAYLAHRRERLAQVSAAVVLLERDGTAATAGAVTAVVYADVPANLQGAARLSVEAQLDYLRGPTSGR</sequence>
<dbReference type="Pfam" id="PF00753">
    <property type="entry name" value="Lactamase_B"/>
    <property type="match status" value="1"/>
</dbReference>